<dbReference type="PANTHER" id="PTHR48051:SF54">
    <property type="entry name" value="LEUCINE-RICH REPEAT-CONTAINING PROTEIN"/>
    <property type="match status" value="1"/>
</dbReference>
<dbReference type="InterPro" id="IPR050216">
    <property type="entry name" value="LRR_domain-containing"/>
</dbReference>
<keyword evidence="1" id="KW-0433">Leucine-rich repeat</keyword>
<keyword evidence="2" id="KW-0677">Repeat</keyword>
<dbReference type="InterPro" id="IPR001611">
    <property type="entry name" value="Leu-rich_rpt"/>
</dbReference>
<organism evidence="4 5">
    <name type="scientific">Schistosoma japonicum</name>
    <name type="common">Blood fluke</name>
    <dbReference type="NCBI Taxonomy" id="6182"/>
    <lineage>
        <taxon>Eukaryota</taxon>
        <taxon>Metazoa</taxon>
        <taxon>Spiralia</taxon>
        <taxon>Lophotrochozoa</taxon>
        <taxon>Platyhelminthes</taxon>
        <taxon>Trematoda</taxon>
        <taxon>Digenea</taxon>
        <taxon>Strigeidida</taxon>
        <taxon>Schistosomatoidea</taxon>
        <taxon>Schistosomatidae</taxon>
        <taxon>Schistosoma</taxon>
    </lineage>
</organism>
<reference evidence="4 5" key="1">
    <citation type="submission" date="2019-03" db="EMBL/GenBank/DDBJ databases">
        <title>An improved genome assembly of the fluke Schistosoma japonicum.</title>
        <authorList>
            <person name="Hu W."/>
            <person name="Luo F."/>
            <person name="Yin M."/>
            <person name="Mo X."/>
            <person name="Sun C."/>
            <person name="Wu Q."/>
            <person name="Zhu B."/>
            <person name="Xiang M."/>
            <person name="Wang J."/>
            <person name="Wang Y."/>
            <person name="Zhang T."/>
            <person name="Xu B."/>
            <person name="Zheng H."/>
            <person name="Feng Z."/>
        </authorList>
    </citation>
    <scope>NUCLEOTIDE SEQUENCE [LARGE SCALE GENOMIC DNA]</scope>
    <source>
        <strain evidence="4">HuSjv2</strain>
        <tissue evidence="4">Worms</tissue>
    </source>
</reference>
<dbReference type="SMART" id="SM00364">
    <property type="entry name" value="LRR_BAC"/>
    <property type="match status" value="10"/>
</dbReference>
<gene>
    <name evidence="4" type="ORF">EWB00_010556</name>
</gene>
<comment type="caution">
    <text evidence="4">The sequence shown here is derived from an EMBL/GenBank/DDBJ whole genome shotgun (WGS) entry which is preliminary data.</text>
</comment>
<feature type="domain" description="Disease resistance R13L4/SHOC-2-like LRR" evidence="3">
    <location>
        <begin position="232"/>
        <end position="315"/>
    </location>
</feature>
<dbReference type="SUPFAM" id="SSF52058">
    <property type="entry name" value="L domain-like"/>
    <property type="match status" value="2"/>
</dbReference>
<accession>A0A4Z2DNU0</accession>
<proteinExistence type="predicted"/>
<dbReference type="Gene3D" id="3.80.10.10">
    <property type="entry name" value="Ribonuclease Inhibitor"/>
    <property type="match status" value="5"/>
</dbReference>
<dbReference type="InterPro" id="IPR055414">
    <property type="entry name" value="LRR_R13L4/SHOC2-like"/>
</dbReference>
<dbReference type="InterPro" id="IPR003591">
    <property type="entry name" value="Leu-rich_rpt_typical-subtyp"/>
</dbReference>
<dbReference type="SMART" id="SM00365">
    <property type="entry name" value="LRR_SD22"/>
    <property type="match status" value="8"/>
</dbReference>
<dbReference type="PRINTS" id="PR00019">
    <property type="entry name" value="LEURICHRPT"/>
</dbReference>
<dbReference type="PANTHER" id="PTHR48051">
    <property type="match status" value="1"/>
</dbReference>
<evidence type="ECO:0000256" key="1">
    <source>
        <dbReference type="ARBA" id="ARBA00022614"/>
    </source>
</evidence>
<dbReference type="FunFam" id="3.80.10.10:FF:000041">
    <property type="entry name" value="LRR receptor-like serine/threonine-protein kinase ERECTA"/>
    <property type="match status" value="1"/>
</dbReference>
<dbReference type="GO" id="GO:0005737">
    <property type="term" value="C:cytoplasm"/>
    <property type="evidence" value="ECO:0007669"/>
    <property type="project" value="TreeGrafter"/>
</dbReference>
<dbReference type="Proteomes" id="UP000311919">
    <property type="component" value="Unassembled WGS sequence"/>
</dbReference>
<dbReference type="AlphaFoldDB" id="A0A4Z2DNU0"/>
<sequence length="590" mass="66288">MPRQRSYTSTEDNKPKLVNKEFFNKQYKSLKTYISNSGSHPELNSQPCSSQIPFVPGSPFSLATKRCVFYQDDSGKIISLTKSRKSNHLDGSKLILNSKGRLILDLSSLGLVNLSPDIGSLSHLIELFLYDNKLTSLPSEIGLLKNLQRLWLQENSLTFLPDELGSCSKLTHLDIRHNRLEGSIPIMITKLTFVKQLYLTYNKLTDIATIGNLCLLETLVVKSNQLQGPIPDCIGNLTQLKTLDLSKNRLTKITENIGNCKLLSRFLVDYNQIDKLPKSIGQLTELTVLGIKYNCLTELPDEICNCEKLTELNIEGNRIAQLPENLLCHLKDSPSIVLSHNDFNAFPIGDRKQFKNVKHFRLDYNRLELFEAVLLSENTQLTTLNLCNNNIIILDFTGIEKLKHLVELHLSYNQISHLPDSIGELVSLEVLDLTSNRLEALPNGIGELVKLVQLEVESNQITSLPLTIGQLCQLQILNLDVNKLSRLPSTIGNLHNLKKLRVKENLLQRLPPEIGRLANLTHLYLSNNKPLDILPIELGAISGLRYLGIDGCNLRQMPIDVAKGGSASIIKYLRNLLCIHSRICQNSITE</sequence>
<dbReference type="EMBL" id="SKCS01000082">
    <property type="protein sequence ID" value="TNN18214.1"/>
    <property type="molecule type" value="Genomic_DNA"/>
</dbReference>
<dbReference type="OrthoDB" id="2021138at2759"/>
<dbReference type="InterPro" id="IPR032675">
    <property type="entry name" value="LRR_dom_sf"/>
</dbReference>
<dbReference type="PROSITE" id="PS51450">
    <property type="entry name" value="LRR"/>
    <property type="match status" value="5"/>
</dbReference>
<feature type="domain" description="Disease resistance R13L4/SHOC-2-like LRR" evidence="3">
    <location>
        <begin position="458"/>
        <end position="551"/>
    </location>
</feature>
<dbReference type="Pfam" id="PF23598">
    <property type="entry name" value="LRR_14"/>
    <property type="match status" value="2"/>
</dbReference>
<evidence type="ECO:0000313" key="5">
    <source>
        <dbReference type="Proteomes" id="UP000311919"/>
    </source>
</evidence>
<evidence type="ECO:0000259" key="3">
    <source>
        <dbReference type="Pfam" id="PF23598"/>
    </source>
</evidence>
<dbReference type="Pfam" id="PF13855">
    <property type="entry name" value="LRR_8"/>
    <property type="match status" value="2"/>
</dbReference>
<dbReference type="STRING" id="6182.A0A4Z2DNU0"/>
<dbReference type="SMART" id="SM00369">
    <property type="entry name" value="LRR_TYP"/>
    <property type="match status" value="11"/>
</dbReference>
<keyword evidence="5" id="KW-1185">Reference proteome</keyword>
<evidence type="ECO:0000313" key="4">
    <source>
        <dbReference type="EMBL" id="TNN18214.1"/>
    </source>
</evidence>
<protein>
    <submittedName>
        <fullName evidence="4">Leucine-rich repeat protein soc-2</fullName>
    </submittedName>
</protein>
<name>A0A4Z2DNU0_SCHJA</name>
<evidence type="ECO:0000256" key="2">
    <source>
        <dbReference type="ARBA" id="ARBA00022737"/>
    </source>
</evidence>